<dbReference type="GO" id="GO:0046872">
    <property type="term" value="F:metal ion binding"/>
    <property type="evidence" value="ECO:0007669"/>
    <property type="project" value="UniProtKB-KW"/>
</dbReference>
<name>A0AAF3EW27_9BILA</name>
<organism evidence="5 6">
    <name type="scientific">Mesorhabditis belari</name>
    <dbReference type="NCBI Taxonomy" id="2138241"/>
    <lineage>
        <taxon>Eukaryota</taxon>
        <taxon>Metazoa</taxon>
        <taxon>Ecdysozoa</taxon>
        <taxon>Nematoda</taxon>
        <taxon>Chromadorea</taxon>
        <taxon>Rhabditida</taxon>
        <taxon>Rhabditina</taxon>
        <taxon>Rhabditomorpha</taxon>
        <taxon>Rhabditoidea</taxon>
        <taxon>Rhabditidae</taxon>
        <taxon>Mesorhabditinae</taxon>
        <taxon>Mesorhabditis</taxon>
    </lineage>
</organism>
<sequence>MRNAMDKIIDGVDLNEHPKSVFSTYHEDKHLVDDYFMTSTDKIRVFFEDGALDSKGELLVEKRRAFNKIGHGLHWRDPVFKKFSFHPKIKEIFKKLNFIEPAIVQSMYIFKQPEIGGAVTDHFDATFLYTTPIDHLIGIWIALDDATLENGCLSFIPESHKQTTVDYRFVRTNDTSGGPLLKFSGNRPTYDQEKFVPVPIKKGSAILIHGLVIHKSEANRSMKSRHVYTMHIMERKETKWSTENWLQETDEFKFPNLYNDA</sequence>
<keyword evidence="5" id="KW-1185">Reference proteome</keyword>
<evidence type="ECO:0000313" key="5">
    <source>
        <dbReference type="Proteomes" id="UP000887575"/>
    </source>
</evidence>
<dbReference type="PANTHER" id="PTHR20883">
    <property type="entry name" value="PHYTANOYL-COA DIOXYGENASE DOMAIN CONTAINING 1"/>
    <property type="match status" value="1"/>
</dbReference>
<comment type="cofactor">
    <cofactor evidence="1">
        <name>Fe cation</name>
        <dbReference type="ChEBI" id="CHEBI:24875"/>
    </cofactor>
</comment>
<dbReference type="PANTHER" id="PTHR20883:SF15">
    <property type="entry name" value="PHYTANOYL-COA DIOXYGENASE DOMAIN-CONTAINING PROTEIN 1"/>
    <property type="match status" value="1"/>
</dbReference>
<dbReference type="Pfam" id="PF05721">
    <property type="entry name" value="PhyH"/>
    <property type="match status" value="1"/>
</dbReference>
<dbReference type="Gene3D" id="2.60.120.620">
    <property type="entry name" value="q2cbj1_9rhob like domain"/>
    <property type="match status" value="1"/>
</dbReference>
<evidence type="ECO:0000256" key="1">
    <source>
        <dbReference type="ARBA" id="ARBA00001962"/>
    </source>
</evidence>
<keyword evidence="2" id="KW-0479">Metal-binding</keyword>
<dbReference type="InterPro" id="IPR008775">
    <property type="entry name" value="Phytyl_CoA_dOase-like"/>
</dbReference>
<comment type="similarity">
    <text evidence="4">Belongs to the PhyH family. PHYHD1 subfamily.</text>
</comment>
<dbReference type="SUPFAM" id="SSF51197">
    <property type="entry name" value="Clavaminate synthase-like"/>
    <property type="match status" value="1"/>
</dbReference>
<evidence type="ECO:0000256" key="2">
    <source>
        <dbReference type="ARBA" id="ARBA00022723"/>
    </source>
</evidence>
<evidence type="ECO:0000256" key="3">
    <source>
        <dbReference type="ARBA" id="ARBA00023004"/>
    </source>
</evidence>
<reference evidence="6" key="1">
    <citation type="submission" date="2024-02" db="UniProtKB">
        <authorList>
            <consortium name="WormBaseParasite"/>
        </authorList>
    </citation>
    <scope>IDENTIFICATION</scope>
</reference>
<protein>
    <recommendedName>
        <fullName evidence="7">Phytanoyl-CoA dioxygenase</fullName>
    </recommendedName>
</protein>
<keyword evidence="3" id="KW-0408">Iron</keyword>
<accession>A0AAF3EW27</accession>
<dbReference type="WBParaSite" id="MBELARI_LOCUS18405">
    <property type="protein sequence ID" value="MBELARI_LOCUS18405"/>
    <property type="gene ID" value="MBELARI_LOCUS18405"/>
</dbReference>
<dbReference type="Proteomes" id="UP000887575">
    <property type="component" value="Unassembled WGS sequence"/>
</dbReference>
<proteinExistence type="inferred from homology"/>
<evidence type="ECO:0000313" key="6">
    <source>
        <dbReference type="WBParaSite" id="MBELARI_LOCUS18405"/>
    </source>
</evidence>
<evidence type="ECO:0000256" key="4">
    <source>
        <dbReference type="ARBA" id="ARBA00038356"/>
    </source>
</evidence>
<dbReference type="AlphaFoldDB" id="A0AAF3EW27"/>
<evidence type="ECO:0008006" key="7">
    <source>
        <dbReference type="Google" id="ProtNLM"/>
    </source>
</evidence>